<dbReference type="Pfam" id="PF16061">
    <property type="entry name" value="DUF4803"/>
    <property type="match status" value="1"/>
</dbReference>
<dbReference type="AlphaFoldDB" id="A0AA39CAL6"/>
<reference evidence="2" key="1">
    <citation type="journal article" date="2023" name="bioRxiv">
        <title>Scaffold-level genome assemblies of two parasitoid biocontrol wasps reveal the parthenogenesis mechanism and an associated novel virus.</title>
        <authorList>
            <person name="Inwood S."/>
            <person name="Skelly J."/>
            <person name="Guhlin J."/>
            <person name="Harrop T."/>
            <person name="Goldson S."/>
            <person name="Dearden P."/>
        </authorList>
    </citation>
    <scope>NUCLEOTIDE SEQUENCE</scope>
    <source>
        <strain evidence="2">Irish</strain>
        <tissue evidence="2">Whole body</tissue>
    </source>
</reference>
<dbReference type="InterPro" id="IPR032062">
    <property type="entry name" value="DUF4803"/>
</dbReference>
<evidence type="ECO:0000313" key="2">
    <source>
        <dbReference type="EMBL" id="KAK0160975.1"/>
    </source>
</evidence>
<evidence type="ECO:0000313" key="3">
    <source>
        <dbReference type="Proteomes" id="UP001168990"/>
    </source>
</evidence>
<comment type="caution">
    <text evidence="2">The sequence shown here is derived from an EMBL/GenBank/DDBJ whole genome shotgun (WGS) entry which is preliminary data.</text>
</comment>
<dbReference type="PANTHER" id="PTHR47890">
    <property type="entry name" value="LD24308P"/>
    <property type="match status" value="1"/>
</dbReference>
<proteinExistence type="predicted"/>
<feature type="chain" id="PRO_5041234683" evidence="1">
    <location>
        <begin position="21"/>
        <end position="696"/>
    </location>
</feature>
<keyword evidence="3" id="KW-1185">Reference proteome</keyword>
<gene>
    <name evidence="2" type="ORF">PV328_008318</name>
</gene>
<name>A0AA39CAL6_9HYME</name>
<dbReference type="PANTHER" id="PTHR47890:SF1">
    <property type="entry name" value="LD24308P"/>
    <property type="match status" value="1"/>
</dbReference>
<accession>A0AA39CAL6</accession>
<organism evidence="2 3">
    <name type="scientific">Microctonus aethiopoides</name>
    <dbReference type="NCBI Taxonomy" id="144406"/>
    <lineage>
        <taxon>Eukaryota</taxon>
        <taxon>Metazoa</taxon>
        <taxon>Ecdysozoa</taxon>
        <taxon>Arthropoda</taxon>
        <taxon>Hexapoda</taxon>
        <taxon>Insecta</taxon>
        <taxon>Pterygota</taxon>
        <taxon>Neoptera</taxon>
        <taxon>Endopterygota</taxon>
        <taxon>Hymenoptera</taxon>
        <taxon>Apocrita</taxon>
        <taxon>Ichneumonoidea</taxon>
        <taxon>Braconidae</taxon>
        <taxon>Euphorinae</taxon>
        <taxon>Microctonus</taxon>
    </lineage>
</organism>
<dbReference type="EMBL" id="JAQQBS010001423">
    <property type="protein sequence ID" value="KAK0160975.1"/>
    <property type="molecule type" value="Genomic_DNA"/>
</dbReference>
<reference evidence="2" key="2">
    <citation type="submission" date="2023-03" db="EMBL/GenBank/DDBJ databases">
        <authorList>
            <person name="Inwood S.N."/>
            <person name="Skelly J.G."/>
            <person name="Guhlin J."/>
            <person name="Harrop T.W.R."/>
            <person name="Goldson S.G."/>
            <person name="Dearden P.K."/>
        </authorList>
    </citation>
    <scope>NUCLEOTIDE SEQUENCE</scope>
    <source>
        <strain evidence="2">Irish</strain>
        <tissue evidence="2">Whole body</tissue>
    </source>
</reference>
<evidence type="ECO:0000256" key="1">
    <source>
        <dbReference type="SAM" id="SignalP"/>
    </source>
</evidence>
<sequence>MFQVSTFILILMCILTKYQVTPIASMIGDVQTVANFANDAMAFFKGELPLENLIMGSTGHAINQILDKMGEISQSLENMEANNERRMNHMISTLMRRLPSQSRVDTGLTELHSYITRIDGMFEHFEYYVKKRKSFTNYTISDFIDATVSHDTGDIFDVLDNMYRLMMPGRTGGFKTGLPQLIYINNEHLDFEERCGSGTSVQQRLYEIYTSVVISESRAFSMIIFSYALLMAYKKMSFSTEMEKAAAQLVMRSQEYIIATERAMINSSRIVDRCDPPKFKRNQNFYELEGVMQMFVINEPDINHEVCTSTCGEMFKPYVTGCYDYENWCTARSCLGYIYDCESASSSTICELPSDSRRRYDYVKNKWGTVYGSDNSCSGSIRHPNGWVRGTVFCDVCICTCAEQTGYSNAIRTINLRPKITDIQANMVLIGIRFISKDKQIMIQICEGQLLPGGRIKPETENWIEPEHFSYINTEDYGGSFYLIKDNEKTKMYHNIDFAHIRYYQKQMNLDDVNAPFGYIVTGIKFGNEGTDDEPWNETPLQISIHVTKFDFNNGTLYTDDESSHWVTPKNMDDPSINYNYKRQEVELSSPADPSVGGRSVEASEPNQFIKFRASDRTKDAGQSTVPFFDGQSVIASPNTALSGIGLYHKGNKGSGGFLAFRLLTINLPGYLNTKLTDDMIEKYKPDYSGAIPYKI</sequence>
<protein>
    <submittedName>
        <fullName evidence="2">Uncharacterized protein</fullName>
    </submittedName>
</protein>
<dbReference type="Proteomes" id="UP001168990">
    <property type="component" value="Unassembled WGS sequence"/>
</dbReference>
<keyword evidence="1" id="KW-0732">Signal</keyword>
<feature type="signal peptide" evidence="1">
    <location>
        <begin position="1"/>
        <end position="20"/>
    </location>
</feature>